<evidence type="ECO:0000313" key="2">
    <source>
        <dbReference type="EMBL" id="CEK47015.1"/>
    </source>
</evidence>
<accession>A0A0B6XUR3</accession>
<dbReference type="AlphaFoldDB" id="A0A0B6XUR3"/>
<reference evidence="2" key="1">
    <citation type="submission" date="2014-12" db="EMBL/GenBank/DDBJ databases">
        <title>Insight into the proteome of Arion vulgaris.</title>
        <authorList>
            <person name="Aradska J."/>
            <person name="Bulat T."/>
            <person name="Smidak R."/>
            <person name="Sarate P."/>
            <person name="Gangsoo J."/>
            <person name="Sialana F."/>
            <person name="Bilban M."/>
            <person name="Lubec G."/>
        </authorList>
    </citation>
    <scope>NUCLEOTIDE SEQUENCE</scope>
    <source>
        <tissue evidence="2">Skin</tissue>
    </source>
</reference>
<feature type="non-terminal residue" evidence="2">
    <location>
        <position position="1"/>
    </location>
</feature>
<evidence type="ECO:0000256" key="1">
    <source>
        <dbReference type="SAM" id="MobiDB-lite"/>
    </source>
</evidence>
<feature type="compositionally biased region" description="Basic and acidic residues" evidence="1">
    <location>
        <begin position="62"/>
        <end position="80"/>
    </location>
</feature>
<sequence>LMSKGGRKATGVTSSTIVDGYSMVDSTREGSCLRHKDTYDNQHKNVDSVEMKGSPVATTPLVKKDNYADTTDNHTDDSVA</sequence>
<dbReference type="EMBL" id="HACG01000150">
    <property type="protein sequence ID" value="CEK47015.1"/>
    <property type="molecule type" value="Transcribed_RNA"/>
</dbReference>
<name>A0A0B6XUR3_9EUPU</name>
<organism evidence="2">
    <name type="scientific">Arion vulgaris</name>
    <dbReference type="NCBI Taxonomy" id="1028688"/>
    <lineage>
        <taxon>Eukaryota</taxon>
        <taxon>Metazoa</taxon>
        <taxon>Spiralia</taxon>
        <taxon>Lophotrochozoa</taxon>
        <taxon>Mollusca</taxon>
        <taxon>Gastropoda</taxon>
        <taxon>Heterobranchia</taxon>
        <taxon>Euthyneura</taxon>
        <taxon>Panpulmonata</taxon>
        <taxon>Eupulmonata</taxon>
        <taxon>Stylommatophora</taxon>
        <taxon>Helicina</taxon>
        <taxon>Arionoidea</taxon>
        <taxon>Arionidae</taxon>
        <taxon>Arion</taxon>
    </lineage>
</organism>
<protein>
    <submittedName>
        <fullName evidence="2">Uncharacterized protein</fullName>
    </submittedName>
</protein>
<feature type="region of interest" description="Disordered" evidence="1">
    <location>
        <begin position="42"/>
        <end position="80"/>
    </location>
</feature>
<gene>
    <name evidence="2" type="primary">ORF360</name>
</gene>
<proteinExistence type="predicted"/>